<evidence type="ECO:0000313" key="2">
    <source>
        <dbReference type="EMBL" id="KAK3786317.1"/>
    </source>
</evidence>
<feature type="region of interest" description="Disordered" evidence="1">
    <location>
        <begin position="28"/>
        <end position="79"/>
    </location>
</feature>
<comment type="caution">
    <text evidence="2">The sequence shown here is derived from an EMBL/GenBank/DDBJ whole genome shotgun (WGS) entry which is preliminary data.</text>
</comment>
<protein>
    <submittedName>
        <fullName evidence="2">Uncharacterized protein</fullName>
    </submittedName>
</protein>
<dbReference type="EMBL" id="JAWDGP010001977">
    <property type="protein sequence ID" value="KAK3786317.1"/>
    <property type="molecule type" value="Genomic_DNA"/>
</dbReference>
<proteinExistence type="predicted"/>
<keyword evidence="3" id="KW-1185">Reference proteome</keyword>
<feature type="region of interest" description="Disordered" evidence="1">
    <location>
        <begin position="106"/>
        <end position="135"/>
    </location>
</feature>
<dbReference type="Proteomes" id="UP001283361">
    <property type="component" value="Unassembled WGS sequence"/>
</dbReference>
<feature type="compositionally biased region" description="Basic and acidic residues" evidence="1">
    <location>
        <begin position="106"/>
        <end position="120"/>
    </location>
</feature>
<evidence type="ECO:0000256" key="1">
    <source>
        <dbReference type="SAM" id="MobiDB-lite"/>
    </source>
</evidence>
<organism evidence="2 3">
    <name type="scientific">Elysia crispata</name>
    <name type="common">lettuce slug</name>
    <dbReference type="NCBI Taxonomy" id="231223"/>
    <lineage>
        <taxon>Eukaryota</taxon>
        <taxon>Metazoa</taxon>
        <taxon>Spiralia</taxon>
        <taxon>Lophotrochozoa</taxon>
        <taxon>Mollusca</taxon>
        <taxon>Gastropoda</taxon>
        <taxon>Heterobranchia</taxon>
        <taxon>Euthyneura</taxon>
        <taxon>Panpulmonata</taxon>
        <taxon>Sacoglossa</taxon>
        <taxon>Placobranchoidea</taxon>
        <taxon>Plakobranchidae</taxon>
        <taxon>Elysia</taxon>
    </lineage>
</organism>
<evidence type="ECO:0000313" key="3">
    <source>
        <dbReference type="Proteomes" id="UP001283361"/>
    </source>
</evidence>
<gene>
    <name evidence="2" type="ORF">RRG08_057694</name>
</gene>
<name>A0AAE1DXH0_9GAST</name>
<accession>A0AAE1DXH0</accession>
<sequence length="135" mass="14869">MKVFTSGSHKDDHNTALVQVEVSTSKLIEAPETVMPGQGPSERVPSTQPSDGHTIGNSRHRLGVCSDTEPRRSGGKIPSQTVLNTNKVVVLDLPITMKLFLVTESSEKRFPLQSSNDRKPQTVASKQWGDKELYR</sequence>
<dbReference type="AlphaFoldDB" id="A0AAE1DXH0"/>
<feature type="compositionally biased region" description="Polar residues" evidence="1">
    <location>
        <begin position="44"/>
        <end position="57"/>
    </location>
</feature>
<reference evidence="2" key="1">
    <citation type="journal article" date="2023" name="G3 (Bethesda)">
        <title>A reference genome for the long-term kleptoplast-retaining sea slug Elysia crispata morphotype clarki.</title>
        <authorList>
            <person name="Eastman K.E."/>
            <person name="Pendleton A.L."/>
            <person name="Shaikh M.A."/>
            <person name="Suttiyut T."/>
            <person name="Ogas R."/>
            <person name="Tomko P."/>
            <person name="Gavelis G."/>
            <person name="Widhalm J.R."/>
            <person name="Wisecaver J.H."/>
        </authorList>
    </citation>
    <scope>NUCLEOTIDE SEQUENCE</scope>
    <source>
        <strain evidence="2">ECLA1</strain>
    </source>
</reference>